<keyword evidence="6 13" id="KW-0560">Oxidoreductase</keyword>
<proteinExistence type="inferred from homology"/>
<dbReference type="EMBL" id="FMBM01000002">
    <property type="protein sequence ID" value="SCC81406.1"/>
    <property type="molecule type" value="Genomic_DNA"/>
</dbReference>
<evidence type="ECO:0000256" key="3">
    <source>
        <dbReference type="ARBA" id="ARBA00022605"/>
    </source>
</evidence>
<evidence type="ECO:0000313" key="16">
    <source>
        <dbReference type="EMBL" id="KPQ09290.1"/>
    </source>
</evidence>
<evidence type="ECO:0000259" key="14">
    <source>
        <dbReference type="Pfam" id="PF01113"/>
    </source>
</evidence>
<dbReference type="PANTHER" id="PTHR20836:SF0">
    <property type="entry name" value="4-HYDROXY-TETRAHYDRODIPICOLINATE REDUCTASE 1, CHLOROPLASTIC-RELATED"/>
    <property type="match status" value="1"/>
</dbReference>
<dbReference type="GO" id="GO:0050661">
    <property type="term" value="F:NADP binding"/>
    <property type="evidence" value="ECO:0007669"/>
    <property type="project" value="UniProtKB-UniRule"/>
</dbReference>
<reference evidence="17 19" key="2">
    <citation type="submission" date="2016-08" db="EMBL/GenBank/DDBJ databases">
        <authorList>
            <person name="Varghese N."/>
            <person name="Submissions Spin"/>
        </authorList>
    </citation>
    <scope>NUCLEOTIDE SEQUENCE [LARGE SCALE GENOMIC DNA]</scope>
    <source>
        <strain evidence="17 19">HL-109</strain>
    </source>
</reference>
<keyword evidence="5 13" id="KW-0220">Diaminopimelate biosynthesis</keyword>
<evidence type="ECO:0000259" key="15">
    <source>
        <dbReference type="Pfam" id="PF05173"/>
    </source>
</evidence>
<evidence type="ECO:0000313" key="19">
    <source>
        <dbReference type="Proteomes" id="UP000182800"/>
    </source>
</evidence>
<keyword evidence="7 13" id="KW-0520">NAD</keyword>
<dbReference type="GO" id="GO:0019877">
    <property type="term" value="P:diaminopimelate biosynthetic process"/>
    <property type="evidence" value="ECO:0007669"/>
    <property type="project" value="UniProtKB-UniRule"/>
</dbReference>
<feature type="active site" description="Proton donor/acceptor" evidence="13">
    <location>
        <position position="157"/>
    </location>
</feature>
<dbReference type="Gene3D" id="3.40.50.720">
    <property type="entry name" value="NAD(P)-binding Rossmann-like Domain"/>
    <property type="match status" value="1"/>
</dbReference>
<organism evidence="16 18">
    <name type="scientific">Saliniramus fredricksonii</name>
    <dbReference type="NCBI Taxonomy" id="1653334"/>
    <lineage>
        <taxon>Bacteria</taxon>
        <taxon>Pseudomonadati</taxon>
        <taxon>Pseudomonadota</taxon>
        <taxon>Alphaproteobacteria</taxon>
        <taxon>Hyphomicrobiales</taxon>
        <taxon>Salinarimonadaceae</taxon>
        <taxon>Saliniramus</taxon>
    </lineage>
</organism>
<dbReference type="InterPro" id="IPR022664">
    <property type="entry name" value="DapB_N_CS"/>
</dbReference>
<dbReference type="GO" id="GO:0005829">
    <property type="term" value="C:cytosol"/>
    <property type="evidence" value="ECO:0007669"/>
    <property type="project" value="TreeGrafter"/>
</dbReference>
<keyword evidence="19" id="KW-1185">Reference proteome</keyword>
<feature type="binding site" evidence="13">
    <location>
        <position position="37"/>
    </location>
    <ligand>
        <name>NADP(+)</name>
        <dbReference type="ChEBI" id="CHEBI:58349"/>
    </ligand>
</feature>
<comment type="similarity">
    <text evidence="1 13">Belongs to the DapB family.</text>
</comment>
<evidence type="ECO:0000256" key="9">
    <source>
        <dbReference type="ARBA" id="ARBA00037922"/>
    </source>
</evidence>
<evidence type="ECO:0000313" key="17">
    <source>
        <dbReference type="EMBL" id="SCC81406.1"/>
    </source>
</evidence>
<dbReference type="FunFam" id="3.30.360.10:FF:000004">
    <property type="entry name" value="4-hydroxy-tetrahydrodipicolinate reductase"/>
    <property type="match status" value="1"/>
</dbReference>
<dbReference type="SUPFAM" id="SSF51735">
    <property type="entry name" value="NAD(P)-binding Rossmann-fold domains"/>
    <property type="match status" value="1"/>
</dbReference>
<dbReference type="Pfam" id="PF01113">
    <property type="entry name" value="DapB_N"/>
    <property type="match status" value="1"/>
</dbReference>
<keyword evidence="2 13" id="KW-0963">Cytoplasm</keyword>
<feature type="binding site" evidence="13">
    <location>
        <begin position="124"/>
        <end position="127"/>
    </location>
    <ligand>
        <name>NAD(+)</name>
        <dbReference type="ChEBI" id="CHEBI:57540"/>
    </ligand>
</feature>
<gene>
    <name evidence="13 16" type="primary">dapB</name>
    <name evidence="17" type="ORF">GA0071312_2344</name>
    <name evidence="16" type="ORF">HLUCCO17_15375</name>
</gene>
<evidence type="ECO:0000256" key="1">
    <source>
        <dbReference type="ARBA" id="ARBA00006642"/>
    </source>
</evidence>
<feature type="binding site" evidence="13">
    <location>
        <begin position="10"/>
        <end position="15"/>
    </location>
    <ligand>
        <name>NAD(+)</name>
        <dbReference type="ChEBI" id="CHEBI:57540"/>
    </ligand>
</feature>
<dbReference type="Pfam" id="PF05173">
    <property type="entry name" value="DapB_C"/>
    <property type="match status" value="1"/>
</dbReference>
<comment type="pathway">
    <text evidence="9 13">Amino-acid biosynthesis; L-lysine biosynthesis via DAP pathway; (S)-tetrahydrodipicolinate from L-aspartate: step 4/4.</text>
</comment>
<name>A0A0N8KDR7_9HYPH</name>
<dbReference type="InterPro" id="IPR000846">
    <property type="entry name" value="DapB_N"/>
</dbReference>
<comment type="catalytic activity">
    <reaction evidence="12 13">
        <text>(S)-2,3,4,5-tetrahydrodipicolinate + NAD(+) + H2O = (2S,4S)-4-hydroxy-2,3,4,5-tetrahydrodipicolinate + NADH + H(+)</text>
        <dbReference type="Rhea" id="RHEA:35323"/>
        <dbReference type="ChEBI" id="CHEBI:15377"/>
        <dbReference type="ChEBI" id="CHEBI:15378"/>
        <dbReference type="ChEBI" id="CHEBI:16845"/>
        <dbReference type="ChEBI" id="CHEBI:57540"/>
        <dbReference type="ChEBI" id="CHEBI:57945"/>
        <dbReference type="ChEBI" id="CHEBI:67139"/>
        <dbReference type="EC" id="1.17.1.8"/>
    </reaction>
</comment>
<feature type="domain" description="Dihydrodipicolinate reductase N-terminal" evidence="14">
    <location>
        <begin position="5"/>
        <end position="127"/>
    </location>
</feature>
<dbReference type="PIRSF" id="PIRSF000161">
    <property type="entry name" value="DHPR"/>
    <property type="match status" value="1"/>
</dbReference>
<dbReference type="Proteomes" id="UP000182800">
    <property type="component" value="Unassembled WGS sequence"/>
</dbReference>
<dbReference type="HAMAP" id="MF_00102">
    <property type="entry name" value="DapB"/>
    <property type="match status" value="1"/>
</dbReference>
<evidence type="ECO:0000256" key="6">
    <source>
        <dbReference type="ARBA" id="ARBA00023002"/>
    </source>
</evidence>
<evidence type="ECO:0000256" key="10">
    <source>
        <dbReference type="ARBA" id="ARBA00038983"/>
    </source>
</evidence>
<dbReference type="GO" id="GO:0008839">
    <property type="term" value="F:4-hydroxy-tetrahydrodipicolinate reductase"/>
    <property type="evidence" value="ECO:0007669"/>
    <property type="project" value="UniProtKB-UniRule"/>
</dbReference>
<dbReference type="OrthoDB" id="9790352at2"/>
<dbReference type="InterPro" id="IPR023940">
    <property type="entry name" value="DHDPR_bac"/>
</dbReference>
<dbReference type="EMBL" id="LJSX01000030">
    <property type="protein sequence ID" value="KPQ09290.1"/>
    <property type="molecule type" value="Genomic_DNA"/>
</dbReference>
<comment type="subunit">
    <text evidence="13">Homotetramer.</text>
</comment>
<comment type="function">
    <text evidence="13">Catalyzes the conversion of 4-hydroxy-tetrahydrodipicolinate (HTPA) to tetrahydrodipicolinate.</text>
</comment>
<dbReference type="AlphaFoldDB" id="A0A0N8KDR7"/>
<evidence type="ECO:0000256" key="7">
    <source>
        <dbReference type="ARBA" id="ARBA00023027"/>
    </source>
</evidence>
<dbReference type="GO" id="GO:0009089">
    <property type="term" value="P:lysine biosynthetic process via diaminopimelate"/>
    <property type="evidence" value="ECO:0007669"/>
    <property type="project" value="UniProtKB-UniRule"/>
</dbReference>
<feature type="binding site" evidence="13">
    <location>
        <begin position="167"/>
        <end position="168"/>
    </location>
    <ligand>
        <name>(S)-2,3,4,5-tetrahydrodipicolinate</name>
        <dbReference type="ChEBI" id="CHEBI:16845"/>
    </ligand>
</feature>
<keyword evidence="4 13" id="KW-0521">NADP</keyword>
<feature type="binding site" evidence="13">
    <location>
        <position position="158"/>
    </location>
    <ligand>
        <name>(S)-2,3,4,5-tetrahydrodipicolinate</name>
        <dbReference type="ChEBI" id="CHEBI:16845"/>
    </ligand>
</feature>
<dbReference type="GO" id="GO:0016726">
    <property type="term" value="F:oxidoreductase activity, acting on CH or CH2 groups, NAD or NADP as acceptor"/>
    <property type="evidence" value="ECO:0007669"/>
    <property type="project" value="UniProtKB-UniRule"/>
</dbReference>
<evidence type="ECO:0000256" key="11">
    <source>
        <dbReference type="ARBA" id="ARBA00049080"/>
    </source>
</evidence>
<keyword evidence="8 13" id="KW-0457">Lysine biosynthesis</keyword>
<dbReference type="Gene3D" id="3.30.360.10">
    <property type="entry name" value="Dihydrodipicolinate Reductase, domain 2"/>
    <property type="match status" value="1"/>
</dbReference>
<dbReference type="InterPro" id="IPR022663">
    <property type="entry name" value="DapB_C"/>
</dbReference>
<evidence type="ECO:0000256" key="13">
    <source>
        <dbReference type="HAMAP-Rule" id="MF_00102"/>
    </source>
</evidence>
<evidence type="ECO:0000256" key="4">
    <source>
        <dbReference type="ARBA" id="ARBA00022857"/>
    </source>
</evidence>
<dbReference type="CDD" id="cd02274">
    <property type="entry name" value="DHDPR_N"/>
    <property type="match status" value="1"/>
</dbReference>
<comment type="catalytic activity">
    <reaction evidence="11 13">
        <text>(S)-2,3,4,5-tetrahydrodipicolinate + NADP(+) + H2O = (2S,4S)-4-hydroxy-2,3,4,5-tetrahydrodipicolinate + NADPH + H(+)</text>
        <dbReference type="Rhea" id="RHEA:35331"/>
        <dbReference type="ChEBI" id="CHEBI:15377"/>
        <dbReference type="ChEBI" id="CHEBI:15378"/>
        <dbReference type="ChEBI" id="CHEBI:16845"/>
        <dbReference type="ChEBI" id="CHEBI:57783"/>
        <dbReference type="ChEBI" id="CHEBI:58349"/>
        <dbReference type="ChEBI" id="CHEBI:67139"/>
        <dbReference type="EC" id="1.17.1.8"/>
    </reaction>
</comment>
<protein>
    <recommendedName>
        <fullName evidence="10 13">4-hydroxy-tetrahydrodipicolinate reductase</fullName>
        <shortName evidence="13">HTPA reductase</shortName>
        <ecNumber evidence="10 13">1.17.1.8</ecNumber>
    </recommendedName>
</protein>
<dbReference type="SUPFAM" id="SSF55347">
    <property type="entry name" value="Glyceraldehyde-3-phosphate dehydrogenase-like, C-terminal domain"/>
    <property type="match status" value="1"/>
</dbReference>
<evidence type="ECO:0000256" key="12">
    <source>
        <dbReference type="ARBA" id="ARBA00049396"/>
    </source>
</evidence>
<sequence length="271" mass="28374">MAKTRLVVAGASGRMGRMLIRTIDETPGCVLHGALERPTSGCVGQDAGMVSGVGDLGVTVSSEARNVLTEADVLIDFTTPEASLAYAALAAETNTAHVVGTTGLSAEQIDALRAFGEETVIIQSGNMSLGVNLLAALVRKVATVLGEEFDIEILEMHHRQKVDAPSGTAFMLGEAAAQGRAIDLEERSVRHRDGHTGARDPGDIGFATLRGGTVVGDHSVIFAGPHERIVLQHVAEQRILFARGAVRAAIWGKGKPAGFYSMADVLGLNDV</sequence>
<dbReference type="Proteomes" id="UP000050497">
    <property type="component" value="Unassembled WGS sequence"/>
</dbReference>
<accession>A0A0N8KDR7</accession>
<evidence type="ECO:0000256" key="8">
    <source>
        <dbReference type="ARBA" id="ARBA00023154"/>
    </source>
</evidence>
<dbReference type="PATRIC" id="fig|1653334.4.peg.775"/>
<evidence type="ECO:0000256" key="5">
    <source>
        <dbReference type="ARBA" id="ARBA00022915"/>
    </source>
</evidence>
<dbReference type="GO" id="GO:0051287">
    <property type="term" value="F:NAD binding"/>
    <property type="evidence" value="ECO:0007669"/>
    <property type="project" value="UniProtKB-UniRule"/>
</dbReference>
<comment type="subcellular location">
    <subcellularLocation>
        <location evidence="13">Cytoplasm</location>
    </subcellularLocation>
</comment>
<feature type="binding site" evidence="13">
    <location>
        <begin position="100"/>
        <end position="102"/>
    </location>
    <ligand>
        <name>NAD(+)</name>
        <dbReference type="ChEBI" id="CHEBI:57540"/>
    </ligand>
</feature>
<reference evidence="16 18" key="1">
    <citation type="submission" date="2015-09" db="EMBL/GenBank/DDBJ databases">
        <title>Identification and resolution of microdiversity through metagenomic sequencing of parallel consortia.</title>
        <authorList>
            <person name="Nelson W.C."/>
            <person name="Romine M.F."/>
            <person name="Lindemann S.R."/>
        </authorList>
    </citation>
    <scope>NUCLEOTIDE SEQUENCE [LARGE SCALE GENOMIC DNA]</scope>
    <source>
        <strain evidence="16">HL-109</strain>
    </source>
</reference>
<feature type="active site" description="Proton donor" evidence="13">
    <location>
        <position position="161"/>
    </location>
</feature>
<comment type="caution">
    <text evidence="13">Was originally thought to be a dihydrodipicolinate reductase (DHDPR), catalyzing the conversion of dihydrodipicolinate to tetrahydrodipicolinate. However, it was shown in E.coli that the substrate of the enzymatic reaction is not dihydrodipicolinate (DHDP) but in fact (2S,4S)-4-hydroxy-2,3,4,5-tetrahydrodipicolinic acid (HTPA), the product released by the DapA-catalyzed reaction.</text>
</comment>
<dbReference type="EC" id="1.17.1.8" evidence="10 13"/>
<feature type="binding site" evidence="13">
    <location>
        <position position="36"/>
    </location>
    <ligand>
        <name>NAD(+)</name>
        <dbReference type="ChEBI" id="CHEBI:57540"/>
    </ligand>
</feature>
<feature type="domain" description="Dihydrodipicolinate reductase C-terminal" evidence="15">
    <location>
        <begin position="130"/>
        <end position="266"/>
    </location>
</feature>
<dbReference type="PROSITE" id="PS01298">
    <property type="entry name" value="DAPB"/>
    <property type="match status" value="1"/>
</dbReference>
<keyword evidence="3 13" id="KW-0028">Amino-acid biosynthesis</keyword>
<dbReference type="InterPro" id="IPR036291">
    <property type="entry name" value="NAD(P)-bd_dom_sf"/>
</dbReference>
<dbReference type="NCBIfam" id="TIGR00036">
    <property type="entry name" value="dapB"/>
    <property type="match status" value="1"/>
</dbReference>
<evidence type="ECO:0000313" key="18">
    <source>
        <dbReference type="Proteomes" id="UP000050497"/>
    </source>
</evidence>
<dbReference type="UniPathway" id="UPA00034">
    <property type="reaction ID" value="UER00018"/>
</dbReference>
<evidence type="ECO:0000256" key="2">
    <source>
        <dbReference type="ARBA" id="ARBA00022490"/>
    </source>
</evidence>
<dbReference type="RefSeq" id="WP_074445113.1">
    <property type="nucleotide sequence ID" value="NZ_FMBM01000002.1"/>
</dbReference>
<dbReference type="STRING" id="1653334.GA0071312_2344"/>
<dbReference type="PANTHER" id="PTHR20836">
    <property type="entry name" value="DIHYDRODIPICOLINATE REDUCTASE"/>
    <property type="match status" value="1"/>
</dbReference>
<comment type="caution">
    <text evidence="16">The sequence shown here is derived from an EMBL/GenBank/DDBJ whole genome shotgun (WGS) entry which is preliminary data.</text>
</comment>